<dbReference type="Ensembl" id="ENSCINT00000035550.1">
    <property type="protein sequence ID" value="ENSCINP00000032974.1"/>
    <property type="gene ID" value="ENSCING00000019071.1"/>
</dbReference>
<evidence type="ECO:0000313" key="2">
    <source>
        <dbReference type="Ensembl" id="ENSCINP00000032974.1"/>
    </source>
</evidence>
<dbReference type="Proteomes" id="UP000008144">
    <property type="component" value="Chromosome 1"/>
</dbReference>
<dbReference type="AlphaFoldDB" id="H2XTJ0"/>
<protein>
    <submittedName>
        <fullName evidence="2">Uncharacterized protein</fullName>
    </submittedName>
</protein>
<reference evidence="2" key="2">
    <citation type="journal article" date="2008" name="Genome Biol.">
        <title>Improved genome assembly and evidence-based global gene model set for the chordate Ciona intestinalis: new insight into intron and operon populations.</title>
        <authorList>
            <person name="Satou Y."/>
            <person name="Mineta K."/>
            <person name="Ogasawara M."/>
            <person name="Sasakura Y."/>
            <person name="Shoguchi E."/>
            <person name="Ueno K."/>
            <person name="Yamada L."/>
            <person name="Matsumoto J."/>
            <person name="Wasserscheid J."/>
            <person name="Dewar K."/>
            <person name="Wiley G.B."/>
            <person name="Macmil S.L."/>
            <person name="Roe B.A."/>
            <person name="Zeller R.W."/>
            <person name="Hastings K.E."/>
            <person name="Lemaire P."/>
            <person name="Lindquist E."/>
            <person name="Endo T."/>
            <person name="Hotta K."/>
            <person name="Inaba K."/>
        </authorList>
    </citation>
    <scope>NUCLEOTIDE SEQUENCE [LARGE SCALE GENOMIC DNA]</scope>
    <source>
        <strain evidence="2">wild type</strain>
    </source>
</reference>
<evidence type="ECO:0000313" key="3">
    <source>
        <dbReference type="Proteomes" id="UP000008144"/>
    </source>
</evidence>
<organism evidence="2 3">
    <name type="scientific">Ciona intestinalis</name>
    <name type="common">Transparent sea squirt</name>
    <name type="synonym">Ascidia intestinalis</name>
    <dbReference type="NCBI Taxonomy" id="7719"/>
    <lineage>
        <taxon>Eukaryota</taxon>
        <taxon>Metazoa</taxon>
        <taxon>Chordata</taxon>
        <taxon>Tunicata</taxon>
        <taxon>Ascidiacea</taxon>
        <taxon>Phlebobranchia</taxon>
        <taxon>Cionidae</taxon>
        <taxon>Ciona</taxon>
    </lineage>
</organism>
<keyword evidence="3" id="KW-1185">Reference proteome</keyword>
<dbReference type="InParanoid" id="H2XTJ0"/>
<name>H2XTJ0_CIOIN</name>
<reference evidence="3" key="1">
    <citation type="journal article" date="2002" name="Science">
        <title>The draft genome of Ciona intestinalis: insights into chordate and vertebrate origins.</title>
        <authorList>
            <person name="Dehal P."/>
            <person name="Satou Y."/>
            <person name="Campbell R.K."/>
            <person name="Chapman J."/>
            <person name="Degnan B."/>
            <person name="De Tomaso A."/>
            <person name="Davidson B."/>
            <person name="Di Gregorio A."/>
            <person name="Gelpke M."/>
            <person name="Goodstein D.M."/>
            <person name="Harafuji N."/>
            <person name="Hastings K.E."/>
            <person name="Ho I."/>
            <person name="Hotta K."/>
            <person name="Huang W."/>
            <person name="Kawashima T."/>
            <person name="Lemaire P."/>
            <person name="Martinez D."/>
            <person name="Meinertzhagen I.A."/>
            <person name="Necula S."/>
            <person name="Nonaka M."/>
            <person name="Putnam N."/>
            <person name="Rash S."/>
            <person name="Saiga H."/>
            <person name="Satake M."/>
            <person name="Terry A."/>
            <person name="Yamada L."/>
            <person name="Wang H.G."/>
            <person name="Awazu S."/>
            <person name="Azumi K."/>
            <person name="Boore J."/>
            <person name="Branno M."/>
            <person name="Chin-Bow S."/>
            <person name="DeSantis R."/>
            <person name="Doyle S."/>
            <person name="Francino P."/>
            <person name="Keys D.N."/>
            <person name="Haga S."/>
            <person name="Hayashi H."/>
            <person name="Hino K."/>
            <person name="Imai K.S."/>
            <person name="Inaba K."/>
            <person name="Kano S."/>
            <person name="Kobayashi K."/>
            <person name="Kobayashi M."/>
            <person name="Lee B.I."/>
            <person name="Makabe K.W."/>
            <person name="Manohar C."/>
            <person name="Matassi G."/>
            <person name="Medina M."/>
            <person name="Mochizuki Y."/>
            <person name="Mount S."/>
            <person name="Morishita T."/>
            <person name="Miura S."/>
            <person name="Nakayama A."/>
            <person name="Nishizaka S."/>
            <person name="Nomoto H."/>
            <person name="Ohta F."/>
            <person name="Oishi K."/>
            <person name="Rigoutsos I."/>
            <person name="Sano M."/>
            <person name="Sasaki A."/>
            <person name="Sasakura Y."/>
            <person name="Shoguchi E."/>
            <person name="Shin-i T."/>
            <person name="Spagnuolo A."/>
            <person name="Stainier D."/>
            <person name="Suzuki M.M."/>
            <person name="Tassy O."/>
            <person name="Takatori N."/>
            <person name="Tokuoka M."/>
            <person name="Yagi K."/>
            <person name="Yoshizaki F."/>
            <person name="Wada S."/>
            <person name="Zhang C."/>
            <person name="Hyatt P.D."/>
            <person name="Larimer F."/>
            <person name="Detter C."/>
            <person name="Doggett N."/>
            <person name="Glavina T."/>
            <person name="Hawkins T."/>
            <person name="Richardson P."/>
            <person name="Lucas S."/>
            <person name="Kohara Y."/>
            <person name="Levine M."/>
            <person name="Satoh N."/>
            <person name="Rokhsar D.S."/>
        </authorList>
    </citation>
    <scope>NUCLEOTIDE SEQUENCE [LARGE SCALE GENOMIC DNA]</scope>
</reference>
<evidence type="ECO:0000256" key="1">
    <source>
        <dbReference type="SAM" id="MobiDB-lite"/>
    </source>
</evidence>
<dbReference type="HOGENOM" id="CLU_2921894_0_0_1"/>
<reference evidence="2" key="3">
    <citation type="submission" date="2025-08" db="UniProtKB">
        <authorList>
            <consortium name="Ensembl"/>
        </authorList>
    </citation>
    <scope>IDENTIFICATION</scope>
</reference>
<sequence length="61" mass="7053">MCCARFGTIRRQRVYGISVSYQVVENFNKTRENHPRQNPPNPPRQTSPNDVCYVSATLELL</sequence>
<accession>H2XTJ0</accession>
<dbReference type="EMBL" id="EAAA01000330">
    <property type="status" value="NOT_ANNOTATED_CDS"/>
    <property type="molecule type" value="Genomic_DNA"/>
</dbReference>
<reference evidence="2" key="4">
    <citation type="submission" date="2025-09" db="UniProtKB">
        <authorList>
            <consortium name="Ensembl"/>
        </authorList>
    </citation>
    <scope>IDENTIFICATION</scope>
</reference>
<proteinExistence type="predicted"/>
<feature type="region of interest" description="Disordered" evidence="1">
    <location>
        <begin position="30"/>
        <end position="50"/>
    </location>
</feature>